<comment type="caution">
    <text evidence="1">The sequence shown here is derived from an EMBL/GenBank/DDBJ whole genome shotgun (WGS) entry which is preliminary data.</text>
</comment>
<keyword evidence="2" id="KW-1185">Reference proteome</keyword>
<sequence length="228" mass="24474">MAIAAVVTPSTLSIQANLMSLHQKSHIPKLDYTTAALLALENPPVGNPRSAQSFSGQTFGLTDQYNGPSPSLSRLAMMVLLTGDILIDVGTQQGGGVCQVYNASYNVSFDFTSEQQVVKVISLELQRSTPLLDPKNTGNPQVSNYRAFMEAFTDVILGVVSHKAYPLSYTIDSSVLQTELSGGPDLHRIFGNRTPSRPDLTLKAGIVGLWQNNTLSLFSSEVAADLSV</sequence>
<reference evidence="1" key="1">
    <citation type="submission" date="2021-03" db="EMBL/GenBank/DDBJ databases">
        <title>Comparative genomics and phylogenomic investigation of the class Geoglossomycetes provide insights into ecological specialization and systematics.</title>
        <authorList>
            <person name="Melie T."/>
            <person name="Pirro S."/>
            <person name="Miller A.N."/>
            <person name="Quandt A."/>
        </authorList>
    </citation>
    <scope>NUCLEOTIDE SEQUENCE</scope>
    <source>
        <strain evidence="1">CAQ_001_2017</strain>
    </source>
</reference>
<name>A0A9P8LAD7_9PEZI</name>
<evidence type="ECO:0000313" key="1">
    <source>
        <dbReference type="EMBL" id="KAH0558487.1"/>
    </source>
</evidence>
<proteinExistence type="predicted"/>
<dbReference type="Proteomes" id="UP000750711">
    <property type="component" value="Unassembled WGS sequence"/>
</dbReference>
<dbReference type="AlphaFoldDB" id="A0A9P8LAD7"/>
<protein>
    <submittedName>
        <fullName evidence="1">Uncharacterized protein</fullName>
    </submittedName>
</protein>
<dbReference type="EMBL" id="JAGHQM010000831">
    <property type="protein sequence ID" value="KAH0558487.1"/>
    <property type="molecule type" value="Genomic_DNA"/>
</dbReference>
<evidence type="ECO:0000313" key="2">
    <source>
        <dbReference type="Proteomes" id="UP000750711"/>
    </source>
</evidence>
<gene>
    <name evidence="1" type="ORF">GP486_004857</name>
</gene>
<accession>A0A9P8LAD7</accession>
<organism evidence="1 2">
    <name type="scientific">Trichoglossum hirsutum</name>
    <dbReference type="NCBI Taxonomy" id="265104"/>
    <lineage>
        <taxon>Eukaryota</taxon>
        <taxon>Fungi</taxon>
        <taxon>Dikarya</taxon>
        <taxon>Ascomycota</taxon>
        <taxon>Pezizomycotina</taxon>
        <taxon>Geoglossomycetes</taxon>
        <taxon>Geoglossales</taxon>
        <taxon>Geoglossaceae</taxon>
        <taxon>Trichoglossum</taxon>
    </lineage>
</organism>